<evidence type="ECO:0000313" key="8">
    <source>
        <dbReference type="Proteomes" id="UP000030755"/>
    </source>
</evidence>
<dbReference type="STRING" id="988480.A0A075B478"/>
<evidence type="ECO:0000256" key="2">
    <source>
        <dbReference type="ARBA" id="ARBA00022723"/>
    </source>
</evidence>
<dbReference type="Proteomes" id="UP000030755">
    <property type="component" value="Unassembled WGS sequence"/>
</dbReference>
<evidence type="ECO:0000259" key="6">
    <source>
        <dbReference type="Pfam" id="PF05699"/>
    </source>
</evidence>
<accession>A0A075B478</accession>
<dbReference type="GO" id="GO:0005634">
    <property type="term" value="C:nucleus"/>
    <property type="evidence" value="ECO:0007669"/>
    <property type="project" value="UniProtKB-SubCell"/>
</dbReference>
<dbReference type="GO" id="GO:0046983">
    <property type="term" value="F:protein dimerization activity"/>
    <property type="evidence" value="ECO:0007669"/>
    <property type="project" value="InterPro"/>
</dbReference>
<evidence type="ECO:0000256" key="1">
    <source>
        <dbReference type="ARBA" id="ARBA00004123"/>
    </source>
</evidence>
<keyword evidence="3" id="KW-0863">Zinc-finger</keyword>
<keyword evidence="4" id="KW-0862">Zinc</keyword>
<name>A0A075B478_ROZAC</name>
<dbReference type="SUPFAM" id="SSF53098">
    <property type="entry name" value="Ribonuclease H-like"/>
    <property type="match status" value="1"/>
</dbReference>
<dbReference type="HOGENOM" id="CLU_1769177_0_0_1"/>
<dbReference type="Pfam" id="PF05699">
    <property type="entry name" value="Dimer_Tnp_hAT"/>
    <property type="match status" value="1"/>
</dbReference>
<evidence type="ECO:0000256" key="5">
    <source>
        <dbReference type="ARBA" id="ARBA00023242"/>
    </source>
</evidence>
<dbReference type="OrthoDB" id="2423948at2759"/>
<feature type="domain" description="HAT C-terminal dimerisation" evidence="6">
    <location>
        <begin position="56"/>
        <end position="136"/>
    </location>
</feature>
<dbReference type="GO" id="GO:0008270">
    <property type="term" value="F:zinc ion binding"/>
    <property type="evidence" value="ECO:0007669"/>
    <property type="project" value="UniProtKB-KW"/>
</dbReference>
<dbReference type="InterPro" id="IPR008906">
    <property type="entry name" value="HATC_C_dom"/>
</dbReference>
<evidence type="ECO:0000256" key="3">
    <source>
        <dbReference type="ARBA" id="ARBA00022771"/>
    </source>
</evidence>
<dbReference type="InterPro" id="IPR052035">
    <property type="entry name" value="ZnF_BED_domain_contain"/>
</dbReference>
<evidence type="ECO:0000313" key="7">
    <source>
        <dbReference type="EMBL" id="EPZ35956.1"/>
    </source>
</evidence>
<proteinExistence type="predicted"/>
<dbReference type="PANTHER" id="PTHR46481">
    <property type="entry name" value="ZINC FINGER BED DOMAIN-CONTAINING PROTEIN 4"/>
    <property type="match status" value="1"/>
</dbReference>
<dbReference type="AlphaFoldDB" id="A0A075B478"/>
<protein>
    <recommendedName>
        <fullName evidence="6">HAT C-terminal dimerisation domain-containing protein</fullName>
    </recommendedName>
</protein>
<comment type="subcellular location">
    <subcellularLocation>
        <location evidence="1">Nucleus</location>
    </subcellularLocation>
</comment>
<dbReference type="InterPro" id="IPR012337">
    <property type="entry name" value="RNaseH-like_sf"/>
</dbReference>
<organism evidence="7 8">
    <name type="scientific">Rozella allomycis (strain CSF55)</name>
    <dbReference type="NCBI Taxonomy" id="988480"/>
    <lineage>
        <taxon>Eukaryota</taxon>
        <taxon>Fungi</taxon>
        <taxon>Fungi incertae sedis</taxon>
        <taxon>Cryptomycota</taxon>
        <taxon>Cryptomycota incertae sedis</taxon>
        <taxon>Rozella</taxon>
    </lineage>
</organism>
<evidence type="ECO:0000256" key="4">
    <source>
        <dbReference type="ARBA" id="ARBA00022833"/>
    </source>
</evidence>
<reference evidence="7 8" key="1">
    <citation type="journal article" date="2013" name="Curr. Biol.">
        <title>Shared signatures of parasitism and phylogenomics unite Cryptomycota and microsporidia.</title>
        <authorList>
            <person name="James T.Y."/>
            <person name="Pelin A."/>
            <person name="Bonen L."/>
            <person name="Ahrendt S."/>
            <person name="Sain D."/>
            <person name="Corradi N."/>
            <person name="Stajich J.E."/>
        </authorList>
    </citation>
    <scope>NUCLEOTIDE SEQUENCE [LARGE SCALE GENOMIC DNA]</scope>
    <source>
        <strain evidence="7 8">CSF55</strain>
    </source>
</reference>
<dbReference type="EMBL" id="KE560700">
    <property type="protein sequence ID" value="EPZ35956.1"/>
    <property type="molecule type" value="Genomic_DNA"/>
</dbReference>
<keyword evidence="5" id="KW-0539">Nucleus</keyword>
<sequence length="147" mass="17167">MKFFDTSNNELTIESTSDFAAPSVKKSQRELMFDQFLKQTKEEDIQSSNCDIYDEELKYYLRLDRASIHAKNMDVLTWWKEHGEQYPRLLNLVKFALCVVPTSVPSEFAFSAASEHITKRRNRLSCLSNQAAMCLKFFVKLHKSNKK</sequence>
<dbReference type="PANTHER" id="PTHR46481:SF10">
    <property type="entry name" value="ZINC FINGER BED DOMAIN-CONTAINING PROTEIN 39"/>
    <property type="match status" value="1"/>
</dbReference>
<keyword evidence="8" id="KW-1185">Reference proteome</keyword>
<gene>
    <name evidence="7" type="ORF">O9G_003871</name>
</gene>
<keyword evidence="2" id="KW-0479">Metal-binding</keyword>